<dbReference type="InterPro" id="IPR001841">
    <property type="entry name" value="Znf_RING"/>
</dbReference>
<keyword evidence="1" id="KW-0479">Metal-binding</keyword>
<evidence type="ECO:0000313" key="7">
    <source>
        <dbReference type="EMBL" id="KAH9362834.1"/>
    </source>
</evidence>
<dbReference type="Proteomes" id="UP000821853">
    <property type="component" value="Chromosome 1"/>
</dbReference>
<evidence type="ECO:0000313" key="8">
    <source>
        <dbReference type="Proteomes" id="UP000821853"/>
    </source>
</evidence>
<dbReference type="PANTHER" id="PTHR46171">
    <property type="entry name" value="GH10160P"/>
    <property type="match status" value="1"/>
</dbReference>
<dbReference type="AlphaFoldDB" id="A0A9J6FIF5"/>
<evidence type="ECO:0000256" key="3">
    <source>
        <dbReference type="ARBA" id="ARBA00022833"/>
    </source>
</evidence>
<evidence type="ECO:0000256" key="1">
    <source>
        <dbReference type="ARBA" id="ARBA00022723"/>
    </source>
</evidence>
<dbReference type="SMART" id="SM00744">
    <property type="entry name" value="RINGv"/>
    <property type="match status" value="1"/>
</dbReference>
<name>A0A9J6FIF5_HAELO</name>
<feature type="compositionally biased region" description="Low complexity" evidence="5">
    <location>
        <begin position="16"/>
        <end position="26"/>
    </location>
</feature>
<dbReference type="PROSITE" id="PS50089">
    <property type="entry name" value="ZF_RING_2"/>
    <property type="match status" value="1"/>
</dbReference>
<dbReference type="OMA" id="EVHEQIS"/>
<dbReference type="CDD" id="cd16472">
    <property type="entry name" value="RING-H2_RNF38-like"/>
    <property type="match status" value="1"/>
</dbReference>
<evidence type="ECO:0000256" key="2">
    <source>
        <dbReference type="ARBA" id="ARBA00022771"/>
    </source>
</evidence>
<dbReference type="GO" id="GO:0016567">
    <property type="term" value="P:protein ubiquitination"/>
    <property type="evidence" value="ECO:0007669"/>
    <property type="project" value="TreeGrafter"/>
</dbReference>
<accession>A0A9J6FIF5</accession>
<dbReference type="PANTHER" id="PTHR46171:SF3">
    <property type="entry name" value="GH10160P"/>
    <property type="match status" value="1"/>
</dbReference>
<dbReference type="OrthoDB" id="1714475at2759"/>
<dbReference type="Pfam" id="PF13639">
    <property type="entry name" value="zf-RING_2"/>
    <property type="match status" value="1"/>
</dbReference>
<evidence type="ECO:0000256" key="5">
    <source>
        <dbReference type="SAM" id="MobiDB-lite"/>
    </source>
</evidence>
<sequence>MELPPEPSGIRQPAFTGGTRTTGSSSAREMASGDASLFGQQSHRSDERTLQDYGGSPSGRSLNNCVGNNTHLFETGRTGRGDDRYDEFLWTGSENDGRVAVEPTEGSLFGFDALIPGSLPPRDSVREPVNVRTNVPHSIQQSSTSSYNPSIARGGSGMAPSGPYMPDHLAQGSDLLHSQRPPTIAGIPSFPRQTASQHGGLRSRFRVSSERERLQGMRQDGGAFGGVPRFPSQQEVRGPYLPLMLFDSRWTPLGDPTRADHGRRNYGAQQHNATQPWPSSMVPQPPMSPSADSIWEPPRHTPSTPLQEMGPTPRVFPPFLPAMLSFEPPAAHGHHPRATFHDDFLRIIRGGIRHAELVQLRTYRFNPEVHEQISCAVCLSSLENGEIVRVLPCNHEFHAACVDRWLRSKRTCPICRWDATRAAPPPPETT</sequence>
<reference evidence="7 8" key="1">
    <citation type="journal article" date="2020" name="Cell">
        <title>Large-Scale Comparative Analyses of Tick Genomes Elucidate Their Genetic Diversity and Vector Capacities.</title>
        <authorList>
            <consortium name="Tick Genome and Microbiome Consortium (TIGMIC)"/>
            <person name="Jia N."/>
            <person name="Wang J."/>
            <person name="Shi W."/>
            <person name="Du L."/>
            <person name="Sun Y."/>
            <person name="Zhan W."/>
            <person name="Jiang J.F."/>
            <person name="Wang Q."/>
            <person name="Zhang B."/>
            <person name="Ji P."/>
            <person name="Bell-Sakyi L."/>
            <person name="Cui X.M."/>
            <person name="Yuan T.T."/>
            <person name="Jiang B.G."/>
            <person name="Yang W.F."/>
            <person name="Lam T.T."/>
            <person name="Chang Q.C."/>
            <person name="Ding S.J."/>
            <person name="Wang X.J."/>
            <person name="Zhu J.G."/>
            <person name="Ruan X.D."/>
            <person name="Zhao L."/>
            <person name="Wei J.T."/>
            <person name="Ye R.Z."/>
            <person name="Que T.C."/>
            <person name="Du C.H."/>
            <person name="Zhou Y.H."/>
            <person name="Cheng J.X."/>
            <person name="Dai P.F."/>
            <person name="Guo W.B."/>
            <person name="Han X.H."/>
            <person name="Huang E.J."/>
            <person name="Li L.F."/>
            <person name="Wei W."/>
            <person name="Gao Y.C."/>
            <person name="Liu J.Z."/>
            <person name="Shao H.Z."/>
            <person name="Wang X."/>
            <person name="Wang C.C."/>
            <person name="Yang T.C."/>
            <person name="Huo Q.B."/>
            <person name="Li W."/>
            <person name="Chen H.Y."/>
            <person name="Chen S.E."/>
            <person name="Zhou L.G."/>
            <person name="Ni X.B."/>
            <person name="Tian J.H."/>
            <person name="Sheng Y."/>
            <person name="Liu T."/>
            <person name="Pan Y.S."/>
            <person name="Xia L.Y."/>
            <person name="Li J."/>
            <person name="Zhao F."/>
            <person name="Cao W.C."/>
        </authorList>
    </citation>
    <scope>NUCLEOTIDE SEQUENCE [LARGE SCALE GENOMIC DNA]</scope>
    <source>
        <strain evidence="7">HaeL-2018</strain>
    </source>
</reference>
<dbReference type="SMART" id="SM00184">
    <property type="entry name" value="RING"/>
    <property type="match status" value="1"/>
</dbReference>
<organism evidence="7 8">
    <name type="scientific">Haemaphysalis longicornis</name>
    <name type="common">Bush tick</name>
    <dbReference type="NCBI Taxonomy" id="44386"/>
    <lineage>
        <taxon>Eukaryota</taxon>
        <taxon>Metazoa</taxon>
        <taxon>Ecdysozoa</taxon>
        <taxon>Arthropoda</taxon>
        <taxon>Chelicerata</taxon>
        <taxon>Arachnida</taxon>
        <taxon>Acari</taxon>
        <taxon>Parasitiformes</taxon>
        <taxon>Ixodida</taxon>
        <taxon>Ixodoidea</taxon>
        <taxon>Ixodidae</taxon>
        <taxon>Haemaphysalinae</taxon>
        <taxon>Haemaphysalis</taxon>
    </lineage>
</organism>
<feature type="region of interest" description="Disordered" evidence="5">
    <location>
        <begin position="1"/>
        <end position="66"/>
    </location>
</feature>
<dbReference type="InterPro" id="IPR013083">
    <property type="entry name" value="Znf_RING/FYVE/PHD"/>
</dbReference>
<feature type="domain" description="RING-type" evidence="6">
    <location>
        <begin position="375"/>
        <end position="416"/>
    </location>
</feature>
<evidence type="ECO:0000259" key="6">
    <source>
        <dbReference type="PROSITE" id="PS50089"/>
    </source>
</evidence>
<protein>
    <recommendedName>
        <fullName evidence="6">RING-type domain-containing protein</fullName>
    </recommendedName>
</protein>
<feature type="region of interest" description="Disordered" evidence="5">
    <location>
        <begin position="254"/>
        <end position="310"/>
    </location>
</feature>
<dbReference type="EMBL" id="JABSTR010000001">
    <property type="protein sequence ID" value="KAH9362834.1"/>
    <property type="molecule type" value="Genomic_DNA"/>
</dbReference>
<dbReference type="GO" id="GO:0061630">
    <property type="term" value="F:ubiquitin protein ligase activity"/>
    <property type="evidence" value="ECO:0007669"/>
    <property type="project" value="TreeGrafter"/>
</dbReference>
<keyword evidence="2 4" id="KW-0863">Zinc-finger</keyword>
<keyword evidence="3" id="KW-0862">Zinc</keyword>
<proteinExistence type="predicted"/>
<dbReference type="Gene3D" id="3.30.40.10">
    <property type="entry name" value="Zinc/RING finger domain, C3HC4 (zinc finger)"/>
    <property type="match status" value="1"/>
</dbReference>
<comment type="caution">
    <text evidence="7">The sequence shown here is derived from an EMBL/GenBank/DDBJ whole genome shotgun (WGS) entry which is preliminary data.</text>
</comment>
<dbReference type="GO" id="GO:0008270">
    <property type="term" value="F:zinc ion binding"/>
    <property type="evidence" value="ECO:0007669"/>
    <property type="project" value="UniProtKB-KW"/>
</dbReference>
<dbReference type="InterPro" id="IPR011016">
    <property type="entry name" value="Znf_RING-CH"/>
</dbReference>
<gene>
    <name evidence="7" type="ORF">HPB48_015203</name>
</gene>
<dbReference type="VEuPathDB" id="VectorBase:HLOH_062579"/>
<dbReference type="SUPFAM" id="SSF57850">
    <property type="entry name" value="RING/U-box"/>
    <property type="match status" value="1"/>
</dbReference>
<evidence type="ECO:0000256" key="4">
    <source>
        <dbReference type="PROSITE-ProRule" id="PRU00175"/>
    </source>
</evidence>
<keyword evidence="8" id="KW-1185">Reference proteome</keyword>